<dbReference type="InterPro" id="IPR008979">
    <property type="entry name" value="Galactose-bd-like_sf"/>
</dbReference>
<dbReference type="Pfam" id="PF18962">
    <property type="entry name" value="Por_Secre_tail"/>
    <property type="match status" value="1"/>
</dbReference>
<dbReference type="InterPro" id="IPR026444">
    <property type="entry name" value="Secre_tail"/>
</dbReference>
<dbReference type="InterPro" id="IPR029058">
    <property type="entry name" value="AB_hydrolase_fold"/>
</dbReference>
<protein>
    <submittedName>
        <fullName evidence="2">Por secretion system C-terminal sorting domain-containing protein</fullName>
    </submittedName>
</protein>
<dbReference type="Proteomes" id="UP000190961">
    <property type="component" value="Unassembled WGS sequence"/>
</dbReference>
<dbReference type="Gene3D" id="2.60.120.430">
    <property type="entry name" value="Galactose-binding lectin"/>
    <property type="match status" value="1"/>
</dbReference>
<dbReference type="SMART" id="SM00089">
    <property type="entry name" value="PKD"/>
    <property type="match status" value="4"/>
</dbReference>
<dbReference type="OrthoDB" id="996574at2"/>
<proteinExistence type="predicted"/>
<dbReference type="FunFam" id="2.60.40.10:FF:000257">
    <property type="entry name" value="Dyslexia-associated protein KIAA0319-like"/>
    <property type="match status" value="1"/>
</dbReference>
<dbReference type="AlphaFoldDB" id="A0A1T5J3A3"/>
<feature type="domain" description="PKD/Chitinase" evidence="1">
    <location>
        <begin position="271"/>
        <end position="357"/>
    </location>
</feature>
<gene>
    <name evidence="2" type="ORF">SAMN05660236_0696</name>
</gene>
<keyword evidence="3" id="KW-1185">Reference proteome</keyword>
<dbReference type="RefSeq" id="WP_079685302.1">
    <property type="nucleotide sequence ID" value="NZ_FUZU01000001.1"/>
</dbReference>
<reference evidence="2 3" key="1">
    <citation type="submission" date="2017-02" db="EMBL/GenBank/DDBJ databases">
        <authorList>
            <person name="Peterson S.W."/>
        </authorList>
    </citation>
    <scope>NUCLEOTIDE SEQUENCE [LARGE SCALE GENOMIC DNA]</scope>
    <source>
        <strain evidence="2 3">DSM 25262</strain>
    </source>
</reference>
<dbReference type="Pfam" id="PF22352">
    <property type="entry name" value="K319L-like_PKD"/>
    <property type="match status" value="4"/>
</dbReference>
<dbReference type="SUPFAM" id="SSF53474">
    <property type="entry name" value="alpha/beta-Hydrolases"/>
    <property type="match status" value="1"/>
</dbReference>
<sequence length="908" mass="96698">MNQKMIALILLFTCIITVRLVAQPSSRQVPKQWTNGGYLEYLPAGYDSTSPQLYPAIIFLHGSGERGTGTSADLQKLVGNGPPKMIKNGHDMCFTVGGVNECFIVLSPQTNQWDFVGVGAPFARWAKSHYKIDPNRLYVTGLSMGGRGSWTAGYETTAGETLFSAMVPVAANGSSSYGTAAEANNIRVWAIHGDQDTAIPLSDGKIPVDAMVKLKADPAPIFTIDPGSDHNKTYERAYRTDHSVYNPNLYEWFLSLNTPTVNNPPTVSGSDQIITWPLNYTTLTATASDPDAGDVITSYYWYKKNGGTLTLVDFKDFTTANLKLSNLQPGTHAFILLAVNDKGQHAYDDVTLVVNQLPVVNAGADQVVSLPANTTTLTATASDPNPGGSIKSYLWSKVSGPSVTISNSTKAIANLSQLVLGTYIFEVKVTDNNNAVATDQVQVTVTATNALPTVNAGADVNIHLPANSTTLTANATDGDGTITEYLWEKVSGPSVTMSGGTTASLTVSNLVAGNYIFRITVKDNLNATASDDVQVLVNEPPVVNAGADQFITLPTNSTILNGTATDADDAIGAYIWTQVSGPAGATLSDVTTATLSASGLLQGIYTFRLTVTDTRGGLSYDDAVVTVTAQQQPVVVFRVNNGGLEITDPELNWGLDKEGTDPTRRSPYLDITRATYTTGSNTWTGTNTTGAPNNIFGGNRYATTVGPMIWHFPTGNGSFKVKLFFAEKGGTGAVNGAGQRIFDVNAEGMLAFDNVDIYAEAGMAALKREADVTVTDGTLDLEFVRNVNNPQVNGIEIVRLSGAGARIAGGNHNEKIASEIELYSNSSVYAYPNPIASTTFIHFRNPQSGSIVLKVSGSTGKTVKEIQLQADDTSVIPLDLPVESMSSGLYLLEVKTRSGRKVIKLFNK</sequence>
<feature type="domain" description="PKD/Chitinase" evidence="1">
    <location>
        <begin position="457"/>
        <end position="540"/>
    </location>
</feature>
<dbReference type="Gene3D" id="2.60.40.10">
    <property type="entry name" value="Immunoglobulins"/>
    <property type="match status" value="4"/>
</dbReference>
<dbReference type="STRING" id="688867.SAMN05660236_0696"/>
<evidence type="ECO:0000259" key="1">
    <source>
        <dbReference type="SMART" id="SM00089"/>
    </source>
</evidence>
<dbReference type="InterPro" id="IPR021720">
    <property type="entry name" value="Malectin_dom"/>
</dbReference>
<dbReference type="EMBL" id="FUZU01000001">
    <property type="protein sequence ID" value="SKC45752.1"/>
    <property type="molecule type" value="Genomic_DNA"/>
</dbReference>
<dbReference type="SUPFAM" id="SSF49299">
    <property type="entry name" value="PKD domain"/>
    <property type="match status" value="4"/>
</dbReference>
<dbReference type="PANTHER" id="PTHR46182">
    <property type="entry name" value="FI19480P1"/>
    <property type="match status" value="1"/>
</dbReference>
<evidence type="ECO:0000313" key="2">
    <source>
        <dbReference type="EMBL" id="SKC45752.1"/>
    </source>
</evidence>
<organism evidence="2 3">
    <name type="scientific">Ohtaekwangia koreensis</name>
    <dbReference type="NCBI Taxonomy" id="688867"/>
    <lineage>
        <taxon>Bacteria</taxon>
        <taxon>Pseudomonadati</taxon>
        <taxon>Bacteroidota</taxon>
        <taxon>Cytophagia</taxon>
        <taxon>Cytophagales</taxon>
        <taxon>Fulvivirgaceae</taxon>
        <taxon>Ohtaekwangia</taxon>
    </lineage>
</organism>
<evidence type="ECO:0000313" key="3">
    <source>
        <dbReference type="Proteomes" id="UP000190961"/>
    </source>
</evidence>
<dbReference type="GO" id="GO:0031410">
    <property type="term" value="C:cytoplasmic vesicle"/>
    <property type="evidence" value="ECO:0007669"/>
    <property type="project" value="TreeGrafter"/>
</dbReference>
<dbReference type="SUPFAM" id="SSF49785">
    <property type="entry name" value="Galactose-binding domain-like"/>
    <property type="match status" value="1"/>
</dbReference>
<dbReference type="CDD" id="cd00146">
    <property type="entry name" value="PKD"/>
    <property type="match status" value="1"/>
</dbReference>
<feature type="domain" description="PKD/Chitinase" evidence="1">
    <location>
        <begin position="542"/>
        <end position="630"/>
    </location>
</feature>
<dbReference type="Gene3D" id="3.40.50.1820">
    <property type="entry name" value="alpha/beta hydrolase"/>
    <property type="match status" value="1"/>
</dbReference>
<dbReference type="Pfam" id="PF11721">
    <property type="entry name" value="Malectin"/>
    <property type="match status" value="1"/>
</dbReference>
<dbReference type="GO" id="GO:0016020">
    <property type="term" value="C:membrane"/>
    <property type="evidence" value="ECO:0007669"/>
    <property type="project" value="TreeGrafter"/>
</dbReference>
<dbReference type="NCBIfam" id="TIGR04183">
    <property type="entry name" value="Por_Secre_tail"/>
    <property type="match status" value="1"/>
</dbReference>
<dbReference type="InterPro" id="IPR035986">
    <property type="entry name" value="PKD_dom_sf"/>
</dbReference>
<dbReference type="InterPro" id="IPR029865">
    <property type="entry name" value="KIAA0319-like"/>
</dbReference>
<feature type="domain" description="PKD/Chitinase" evidence="1">
    <location>
        <begin position="363"/>
        <end position="448"/>
    </location>
</feature>
<name>A0A1T5J3A3_9BACT</name>
<dbReference type="InterPro" id="IPR022409">
    <property type="entry name" value="PKD/Chitinase_dom"/>
</dbReference>
<accession>A0A1T5J3A3</accession>
<dbReference type="PANTHER" id="PTHR46182:SF2">
    <property type="entry name" value="FI19480P1"/>
    <property type="match status" value="1"/>
</dbReference>
<dbReference type="InterPro" id="IPR013783">
    <property type="entry name" value="Ig-like_fold"/>
</dbReference>